<sequence>MKRTSQYMPDEHVTKKYRSDVIVIDGSSDEGGSSPTILANETVLIDKAGDEQKLEGSQHNESVYLLKFDKALPGNGSQINGKIIVIGEEDLAGDYNELESSPLPSQQVKNEEGRVSSMDKDAIPDIVVINSDSPILAPENSPASSDGELSSETLLIVDQVQNEFGNIPVLTEGSESLYRFDLQHAKDEDRNSGGVDHSKFAQKRAADLHTKLRTLGSVNYLTFEIERHFYNNRQDHETLSKKDQLSKRIEALLQRIYPRSKLFMTGSSVTKLGSYNCDIDMCWYVASLRETSPHHCPTKQVIQGCLEKARKALRQSFGSAIKEAIVIKAVVPILKFRIIFESTEFEIDININNTPGILNSKLLHYYSLYDIRFQQLVLVLKHWAIINKIKDAQFGYFNSYSIALLVLHYLQAGVHPYILPNLHKLYPKIFKDQMALMCLEYDKKFEPPRTSQHPDVNRQPVGELLIGFFHYYNAFDFNNLAISIRCGGTMKRYGCIHDDPMQYRLFIEEPFDHKNTARCLTEKDNWEHVKRLFRDALDKLLASRGDKHGLSSIGIRL</sequence>
<dbReference type="Proteomes" id="UP000095286">
    <property type="component" value="Unplaced"/>
</dbReference>
<dbReference type="WBParaSite" id="RSKR_0001093300.1">
    <property type="protein sequence ID" value="RSKR_0001093300.1"/>
    <property type="gene ID" value="RSKR_0001093300"/>
</dbReference>
<protein>
    <submittedName>
        <fullName evidence="2">PAP-associated domain-containing protein</fullName>
    </submittedName>
</protein>
<accession>A0AC35UFY2</accession>
<reference evidence="2" key="1">
    <citation type="submission" date="2016-11" db="UniProtKB">
        <authorList>
            <consortium name="WormBaseParasite"/>
        </authorList>
    </citation>
    <scope>IDENTIFICATION</scope>
    <source>
        <strain evidence="2">KR3021</strain>
    </source>
</reference>
<evidence type="ECO:0000313" key="2">
    <source>
        <dbReference type="WBParaSite" id="RSKR_0001093300.1"/>
    </source>
</evidence>
<organism evidence="1 2">
    <name type="scientific">Rhabditophanes sp. KR3021</name>
    <dbReference type="NCBI Taxonomy" id="114890"/>
    <lineage>
        <taxon>Eukaryota</taxon>
        <taxon>Metazoa</taxon>
        <taxon>Ecdysozoa</taxon>
        <taxon>Nematoda</taxon>
        <taxon>Chromadorea</taxon>
        <taxon>Rhabditida</taxon>
        <taxon>Tylenchina</taxon>
        <taxon>Panagrolaimomorpha</taxon>
        <taxon>Strongyloidoidea</taxon>
        <taxon>Alloionematidae</taxon>
        <taxon>Rhabditophanes</taxon>
    </lineage>
</organism>
<name>A0AC35UFY2_9BILA</name>
<evidence type="ECO:0000313" key="1">
    <source>
        <dbReference type="Proteomes" id="UP000095286"/>
    </source>
</evidence>
<proteinExistence type="predicted"/>